<gene>
    <name evidence="12" type="primary">uup</name>
    <name evidence="14" type="ORF">OYT1_ch1746</name>
</gene>
<evidence type="ECO:0000313" key="15">
    <source>
        <dbReference type="Proteomes" id="UP000033070"/>
    </source>
</evidence>
<keyword evidence="3 12" id="KW-0677">Repeat</keyword>
<evidence type="ECO:0000256" key="12">
    <source>
        <dbReference type="HAMAP-Rule" id="MF_00848"/>
    </source>
</evidence>
<dbReference type="KEGG" id="fam:OYT1_ch1746"/>
<keyword evidence="9 12" id="KW-0234">DNA repair</keyword>
<evidence type="ECO:0000256" key="11">
    <source>
        <dbReference type="ARBA" id="ARBA00061478"/>
    </source>
</evidence>
<evidence type="ECO:0000256" key="7">
    <source>
        <dbReference type="ARBA" id="ARBA00022840"/>
    </source>
</evidence>
<dbReference type="EC" id="3.6.1.-" evidence="12"/>
<evidence type="ECO:0000256" key="9">
    <source>
        <dbReference type="ARBA" id="ARBA00023204"/>
    </source>
</evidence>
<dbReference type="InterPro" id="IPR032781">
    <property type="entry name" value="ABC_tran_Xtn"/>
</dbReference>
<organism evidence="14 15">
    <name type="scientific">Ferriphaselus amnicola</name>
    <dbReference type="NCBI Taxonomy" id="1188319"/>
    <lineage>
        <taxon>Bacteria</taxon>
        <taxon>Pseudomonadati</taxon>
        <taxon>Pseudomonadota</taxon>
        <taxon>Betaproteobacteria</taxon>
        <taxon>Nitrosomonadales</taxon>
        <taxon>Gallionellaceae</taxon>
        <taxon>Ferriphaselus</taxon>
    </lineage>
</organism>
<keyword evidence="2 12" id="KW-0963">Cytoplasm</keyword>
<keyword evidence="4 12" id="KW-0547">Nucleotide-binding</keyword>
<dbReference type="SMART" id="SM00382">
    <property type="entry name" value="AAA"/>
    <property type="match status" value="2"/>
</dbReference>
<keyword evidence="5 12" id="KW-0227">DNA damage</keyword>
<dbReference type="FunFam" id="3.40.50.300:FF:000309">
    <property type="entry name" value="ABC transporter ATP-binding protein"/>
    <property type="match status" value="1"/>
</dbReference>
<dbReference type="PROSITE" id="PS00211">
    <property type="entry name" value="ABC_TRANSPORTER_1"/>
    <property type="match status" value="1"/>
</dbReference>
<evidence type="ECO:0000256" key="5">
    <source>
        <dbReference type="ARBA" id="ARBA00022763"/>
    </source>
</evidence>
<protein>
    <recommendedName>
        <fullName evidence="12">ATP-binding protein Uup</fullName>
        <ecNumber evidence="12">3.6.1.-</ecNumber>
    </recommendedName>
</protein>
<dbReference type="InterPro" id="IPR032524">
    <property type="entry name" value="ABC_tran_C"/>
</dbReference>
<comment type="caution">
    <text evidence="12">Lacks conserved residue(s) required for the propagation of feature annotation.</text>
</comment>
<dbReference type="FunFam" id="3.40.50.300:FF:000011">
    <property type="entry name" value="Putative ABC transporter ATP-binding component"/>
    <property type="match status" value="1"/>
</dbReference>
<dbReference type="SUPFAM" id="SSF52540">
    <property type="entry name" value="P-loop containing nucleoside triphosphate hydrolases"/>
    <property type="match status" value="2"/>
</dbReference>
<evidence type="ECO:0000259" key="13">
    <source>
        <dbReference type="PROSITE" id="PS50893"/>
    </source>
</evidence>
<dbReference type="GO" id="GO:0003677">
    <property type="term" value="F:DNA binding"/>
    <property type="evidence" value="ECO:0007669"/>
    <property type="project" value="UniProtKB-UniRule"/>
</dbReference>
<dbReference type="Gene3D" id="3.40.50.300">
    <property type="entry name" value="P-loop containing nucleotide triphosphate hydrolases"/>
    <property type="match status" value="2"/>
</dbReference>
<evidence type="ECO:0000313" key="14">
    <source>
        <dbReference type="EMBL" id="BBE51280.1"/>
    </source>
</evidence>
<comment type="catalytic activity">
    <reaction evidence="10 12">
        <text>ATP + H2O = ADP + phosphate + H(+)</text>
        <dbReference type="Rhea" id="RHEA:13065"/>
        <dbReference type="ChEBI" id="CHEBI:15377"/>
        <dbReference type="ChEBI" id="CHEBI:15378"/>
        <dbReference type="ChEBI" id="CHEBI:30616"/>
        <dbReference type="ChEBI" id="CHEBI:43474"/>
        <dbReference type="ChEBI" id="CHEBI:456216"/>
    </reaction>
</comment>
<dbReference type="STRING" id="1188319.OYT1_00739"/>
<comment type="subcellular location">
    <subcellularLocation>
        <location evidence="12">Cytoplasm</location>
    </subcellularLocation>
    <text evidence="12">Associates with ribosomes.</text>
</comment>
<dbReference type="InterPro" id="IPR043686">
    <property type="entry name" value="Uup"/>
</dbReference>
<dbReference type="PANTHER" id="PTHR42855">
    <property type="entry name" value="ABC TRANSPORTER ATP-BINDING SUBUNIT"/>
    <property type="match status" value="1"/>
</dbReference>
<comment type="similarity">
    <text evidence="11 12">Belongs to the ABC transporter superfamily. ABCF family. Uup subfamily.</text>
</comment>
<evidence type="ECO:0000256" key="1">
    <source>
        <dbReference type="ARBA" id="ARBA00022475"/>
    </source>
</evidence>
<dbReference type="InterPro" id="IPR003593">
    <property type="entry name" value="AAA+_ATPase"/>
</dbReference>
<evidence type="ECO:0000256" key="8">
    <source>
        <dbReference type="ARBA" id="ARBA00023125"/>
    </source>
</evidence>
<keyword evidence="15" id="KW-1185">Reference proteome</keyword>
<proteinExistence type="inferred from homology"/>
<dbReference type="PROSITE" id="PS50893">
    <property type="entry name" value="ABC_TRANSPORTER_2"/>
    <property type="match status" value="2"/>
</dbReference>
<dbReference type="InterPro" id="IPR017871">
    <property type="entry name" value="ABC_transporter-like_CS"/>
</dbReference>
<evidence type="ECO:0000256" key="3">
    <source>
        <dbReference type="ARBA" id="ARBA00022737"/>
    </source>
</evidence>
<keyword evidence="6 12" id="KW-0378">Hydrolase</keyword>
<dbReference type="GO" id="GO:0043022">
    <property type="term" value="F:ribosome binding"/>
    <property type="evidence" value="ECO:0007669"/>
    <property type="project" value="UniProtKB-UniRule"/>
</dbReference>
<dbReference type="GO" id="GO:0016887">
    <property type="term" value="F:ATP hydrolysis activity"/>
    <property type="evidence" value="ECO:0007669"/>
    <property type="project" value="UniProtKB-UniRule"/>
</dbReference>
<dbReference type="AlphaFoldDB" id="A0A2Z6GCU7"/>
<name>A0A2Z6GCU7_9PROT</name>
<feature type="binding site" evidence="12">
    <location>
        <begin position="398"/>
        <end position="405"/>
    </location>
    <ligand>
        <name>ATP</name>
        <dbReference type="ChEBI" id="CHEBI:30616"/>
        <label>2</label>
    </ligand>
</feature>
<dbReference type="InterPro" id="IPR051309">
    <property type="entry name" value="ABCF_ATPase"/>
</dbReference>
<evidence type="ECO:0000256" key="2">
    <source>
        <dbReference type="ARBA" id="ARBA00022490"/>
    </source>
</evidence>
<dbReference type="GO" id="GO:0005737">
    <property type="term" value="C:cytoplasm"/>
    <property type="evidence" value="ECO:0007669"/>
    <property type="project" value="UniProtKB-SubCell"/>
</dbReference>
<evidence type="ECO:0000256" key="10">
    <source>
        <dbReference type="ARBA" id="ARBA00049360"/>
    </source>
</evidence>
<dbReference type="InterPro" id="IPR003439">
    <property type="entry name" value="ABC_transporter-like_ATP-bd"/>
</dbReference>
<dbReference type="Pfam" id="PF00005">
    <property type="entry name" value="ABC_tran"/>
    <property type="match status" value="2"/>
</dbReference>
<sequence length="680" mass="75320">MGIVHRAIVYPFRQESAGKWLRLVLCAPSKFRGERYAPLTGTLDMPFITLDKASLAFGHVDLLAKTDFQLDEGERVGLIGRNGGGKSSLLKVLAGEAHLDDGTLWRAPTARICYVSQEPPLNADASVYDEVARGLGQLQQLLIDYHHISHQLAEPDADYDTLLEAMQPLQTALEAQNGWAVQARIETAIQRLELNPDARVGDLSGGVRKRVALAQALVAEPDVLILDEPTNHLDFASIEWLEGLLKSFQGAVLLVTHDRRFLDNVATRIVELDRGKLSSFPGNFDAYQKIKERMLADEAVVNAKFDKVLAQEEIWIRQGVKARRTRNEGRVLRLEQLRRDRAERREKVGKVEMNLEAGERSGKLVAELEGVSKTFAGRKVIADFSCRIQRGDKIGLLGPNGAGKSTLLKIILGEMAPDSGTVKLGTKISVAYFDQLRAQLNDEASLIDTISQGSDFIEIGGVRKHVISYLGDFLFAPERARSPVKSLSGGERNRLLLARLFTRPANVLVLDEPTNDLDIETLELLEELLAQYDGTLFLVSHDRAFLDNVVTQVIALEGDGKLKEYVGGFEDWVRVKKYEAAQLMPAKAVPAAKPVTPPSVKAAPSGKLGFKEQRELEELPAKIEAMEKEQEELAVTLGNGALFRDNPAHARQLQERVTKIEEELLVLMGRWEQLEAKTSA</sequence>
<dbReference type="GO" id="GO:0005524">
    <property type="term" value="F:ATP binding"/>
    <property type="evidence" value="ECO:0007669"/>
    <property type="project" value="UniProtKB-UniRule"/>
</dbReference>
<keyword evidence="1" id="KW-1003">Cell membrane</keyword>
<evidence type="ECO:0000256" key="4">
    <source>
        <dbReference type="ARBA" id="ARBA00022741"/>
    </source>
</evidence>
<reference evidence="14 15" key="1">
    <citation type="submission" date="2018-06" db="EMBL/GenBank/DDBJ databases">
        <title>OYT1 Genome Sequencing.</title>
        <authorList>
            <person name="Kato S."/>
            <person name="Itoh T."/>
            <person name="Ohkuma M."/>
        </authorList>
    </citation>
    <scope>NUCLEOTIDE SEQUENCE [LARGE SCALE GENOMIC DNA]</scope>
    <source>
        <strain evidence="14 15">OYT1</strain>
    </source>
</reference>
<evidence type="ECO:0000256" key="6">
    <source>
        <dbReference type="ARBA" id="ARBA00022801"/>
    </source>
</evidence>
<dbReference type="Proteomes" id="UP000033070">
    <property type="component" value="Chromosome"/>
</dbReference>
<dbReference type="InterPro" id="IPR037118">
    <property type="entry name" value="Val-tRNA_synth_C_sf"/>
</dbReference>
<feature type="domain" description="ABC transporter" evidence="13">
    <location>
        <begin position="45"/>
        <end position="299"/>
    </location>
</feature>
<comment type="function">
    <text evidence="12">Probably plays a role in ribosome assembly or function. May be involved in resolution of branched DNA intermediates that result from template switching in postreplication gaps. Binds DNA and has ATPase activity.</text>
</comment>
<keyword evidence="1" id="KW-0472">Membrane</keyword>
<dbReference type="Pfam" id="PF12848">
    <property type="entry name" value="ABC_tran_Xtn"/>
    <property type="match status" value="1"/>
</dbReference>
<dbReference type="Gene3D" id="1.10.287.380">
    <property type="entry name" value="Valyl-tRNA synthetase, C-terminal domain"/>
    <property type="match status" value="1"/>
</dbReference>
<accession>A0A2Z6GCU7</accession>
<keyword evidence="7 12" id="KW-0067">ATP-binding</keyword>
<dbReference type="Pfam" id="PF16326">
    <property type="entry name" value="ABC_tran_CTD"/>
    <property type="match status" value="1"/>
</dbReference>
<dbReference type="InterPro" id="IPR027417">
    <property type="entry name" value="P-loop_NTPase"/>
</dbReference>
<dbReference type="HAMAP" id="MF_00848">
    <property type="entry name" value="Uup"/>
    <property type="match status" value="1"/>
</dbReference>
<feature type="domain" description="ABC transporter" evidence="13">
    <location>
        <begin position="366"/>
        <end position="583"/>
    </location>
</feature>
<keyword evidence="8 12" id="KW-0238">DNA-binding</keyword>
<dbReference type="EMBL" id="AP018738">
    <property type="protein sequence ID" value="BBE51280.1"/>
    <property type="molecule type" value="Genomic_DNA"/>
</dbReference>
<dbReference type="GO" id="GO:0006281">
    <property type="term" value="P:DNA repair"/>
    <property type="evidence" value="ECO:0007669"/>
    <property type="project" value="UniProtKB-KW"/>
</dbReference>
<dbReference type="CDD" id="cd03221">
    <property type="entry name" value="ABCF_EF-3"/>
    <property type="match status" value="2"/>
</dbReference>
<dbReference type="PANTHER" id="PTHR42855:SF1">
    <property type="entry name" value="ABC TRANSPORTER DOMAIN-CONTAINING PROTEIN"/>
    <property type="match status" value="1"/>
</dbReference>